<dbReference type="AlphaFoldDB" id="A0A8J3Y4J5"/>
<comment type="function">
    <text evidence="5">Methylates the class 1 translation termination release factors RF1/PrfA and RF2/PrfB on the glutamine residue of the universally conserved GGQ motif.</text>
</comment>
<feature type="binding site" evidence="5">
    <location>
        <position position="258"/>
    </location>
    <ligand>
        <name>S-adenosyl-L-methionine</name>
        <dbReference type="ChEBI" id="CHEBI:59789"/>
    </ligand>
</feature>
<evidence type="ECO:0000256" key="5">
    <source>
        <dbReference type="HAMAP-Rule" id="MF_02126"/>
    </source>
</evidence>
<feature type="binding site" evidence="5">
    <location>
        <begin position="301"/>
        <end position="304"/>
    </location>
    <ligand>
        <name>substrate</name>
    </ligand>
</feature>
<dbReference type="PANTHER" id="PTHR18895">
    <property type="entry name" value="HEMK METHYLTRANSFERASE"/>
    <property type="match status" value="1"/>
</dbReference>
<dbReference type="InterPro" id="IPR007848">
    <property type="entry name" value="Small_mtfrase_dom"/>
</dbReference>
<dbReference type="Gene3D" id="1.10.8.10">
    <property type="entry name" value="DNA helicase RuvA subunit, C-terminal domain"/>
    <property type="match status" value="1"/>
</dbReference>
<evidence type="ECO:0000313" key="9">
    <source>
        <dbReference type="Proteomes" id="UP000652013"/>
    </source>
</evidence>
<dbReference type="SUPFAM" id="SSF53335">
    <property type="entry name" value="S-adenosyl-L-methionine-dependent methyltransferases"/>
    <property type="match status" value="1"/>
</dbReference>
<dbReference type="InterPro" id="IPR002052">
    <property type="entry name" value="DNA_methylase_N6_adenine_CS"/>
</dbReference>
<dbReference type="PROSITE" id="PS50042">
    <property type="entry name" value="CNMP_BINDING_3"/>
    <property type="match status" value="1"/>
</dbReference>
<dbReference type="InterPro" id="IPR050320">
    <property type="entry name" value="N5-glutamine_MTase"/>
</dbReference>
<evidence type="ECO:0000256" key="1">
    <source>
        <dbReference type="ARBA" id="ARBA00022603"/>
    </source>
</evidence>
<evidence type="ECO:0000313" key="8">
    <source>
        <dbReference type="EMBL" id="GIJ01255.1"/>
    </source>
</evidence>
<feature type="domain" description="Cyclic nucleotide-binding" evidence="7">
    <location>
        <begin position="349"/>
        <end position="394"/>
    </location>
</feature>
<accession>A0A8J3Y4J5</accession>
<dbReference type="PROSITE" id="PS00092">
    <property type="entry name" value="N6_MTASE"/>
    <property type="match status" value="1"/>
</dbReference>
<dbReference type="PANTHER" id="PTHR18895:SF74">
    <property type="entry name" value="MTRF1L RELEASE FACTOR GLUTAMINE METHYLTRANSFERASE"/>
    <property type="match status" value="1"/>
</dbReference>
<name>A0A8J3Y4J5_9ACTN</name>
<evidence type="ECO:0000256" key="2">
    <source>
        <dbReference type="ARBA" id="ARBA00022679"/>
    </source>
</evidence>
<dbReference type="EMBL" id="BOOY01000003">
    <property type="protein sequence ID" value="GIJ01255.1"/>
    <property type="molecule type" value="Genomic_DNA"/>
</dbReference>
<dbReference type="InterPro" id="IPR004556">
    <property type="entry name" value="HemK-like"/>
</dbReference>
<dbReference type="Proteomes" id="UP000652013">
    <property type="component" value="Unassembled WGS sequence"/>
</dbReference>
<evidence type="ECO:0000256" key="4">
    <source>
        <dbReference type="ARBA" id="ARBA00048391"/>
    </source>
</evidence>
<dbReference type="HAMAP" id="MF_02126">
    <property type="entry name" value="RF_methyltr_PrmC"/>
    <property type="match status" value="1"/>
</dbReference>
<dbReference type="Pfam" id="PF05175">
    <property type="entry name" value="MTS"/>
    <property type="match status" value="1"/>
</dbReference>
<comment type="caution">
    <text evidence="5">Lacks conserved residue(s) required for the propagation of feature annotation.</text>
</comment>
<dbReference type="NCBIfam" id="TIGR00536">
    <property type="entry name" value="hemK_fam"/>
    <property type="match status" value="1"/>
</dbReference>
<reference evidence="8" key="1">
    <citation type="submission" date="2021-01" db="EMBL/GenBank/DDBJ databases">
        <title>Whole genome shotgun sequence of Spirilliplanes yamanashiensis NBRC 15828.</title>
        <authorList>
            <person name="Komaki H."/>
            <person name="Tamura T."/>
        </authorList>
    </citation>
    <scope>NUCLEOTIDE SEQUENCE</scope>
    <source>
        <strain evidence="8">NBRC 15828</strain>
    </source>
</reference>
<dbReference type="CDD" id="cd02440">
    <property type="entry name" value="AdoMet_MTases"/>
    <property type="match status" value="1"/>
</dbReference>
<feature type="binding site" evidence="5">
    <location>
        <position position="301"/>
    </location>
    <ligand>
        <name>S-adenosyl-L-methionine</name>
        <dbReference type="ChEBI" id="CHEBI:59789"/>
    </ligand>
</feature>
<dbReference type="InterPro" id="IPR029063">
    <property type="entry name" value="SAM-dependent_MTases_sf"/>
</dbReference>
<organism evidence="8 9">
    <name type="scientific">Spirilliplanes yamanashiensis</name>
    <dbReference type="NCBI Taxonomy" id="42233"/>
    <lineage>
        <taxon>Bacteria</taxon>
        <taxon>Bacillati</taxon>
        <taxon>Actinomycetota</taxon>
        <taxon>Actinomycetes</taxon>
        <taxon>Micromonosporales</taxon>
        <taxon>Micromonosporaceae</taxon>
        <taxon>Spirilliplanes</taxon>
    </lineage>
</organism>
<dbReference type="Gene3D" id="3.40.50.150">
    <property type="entry name" value="Vaccinia Virus protein VP39"/>
    <property type="match status" value="1"/>
</dbReference>
<dbReference type="InterPro" id="IPR040758">
    <property type="entry name" value="PrmC_N"/>
</dbReference>
<dbReference type="GO" id="GO:0032259">
    <property type="term" value="P:methylation"/>
    <property type="evidence" value="ECO:0007669"/>
    <property type="project" value="UniProtKB-KW"/>
</dbReference>
<dbReference type="NCBIfam" id="TIGR03534">
    <property type="entry name" value="RF_mod_PrmC"/>
    <property type="match status" value="1"/>
</dbReference>
<proteinExistence type="inferred from homology"/>
<dbReference type="InterPro" id="IPR019874">
    <property type="entry name" value="RF_methyltr_PrmC"/>
</dbReference>
<comment type="similarity">
    <text evidence="5">Belongs to the protein N5-glutamine methyltransferase family. PrmC subfamily.</text>
</comment>
<keyword evidence="1 5" id="KW-0489">Methyltransferase</keyword>
<dbReference type="GO" id="GO:0102559">
    <property type="term" value="F:peptide chain release factor N(5)-glutamine methyltransferase activity"/>
    <property type="evidence" value="ECO:0007669"/>
    <property type="project" value="UniProtKB-EC"/>
</dbReference>
<protein>
    <recommendedName>
        <fullName evidence="5">Release factor glutamine methyltransferase</fullName>
        <shortName evidence="5">RF MTase</shortName>
        <ecNumber evidence="5">2.1.1.297</ecNumber>
    </recommendedName>
    <alternativeName>
        <fullName evidence="5">N5-glutamine methyltransferase PrmC</fullName>
    </alternativeName>
    <alternativeName>
        <fullName evidence="5">Protein-(glutamine-N5) MTase PrmC</fullName>
    </alternativeName>
    <alternativeName>
        <fullName evidence="5">Protein-glutamine N-methyltransferase PrmC</fullName>
    </alternativeName>
</protein>
<evidence type="ECO:0000256" key="6">
    <source>
        <dbReference type="SAM" id="MobiDB-lite"/>
    </source>
</evidence>
<evidence type="ECO:0000259" key="7">
    <source>
        <dbReference type="PROSITE" id="PS50042"/>
    </source>
</evidence>
<keyword evidence="2 5" id="KW-0808">Transferase</keyword>
<keyword evidence="9" id="KW-1185">Reference proteome</keyword>
<sequence>MQVPAQVRVGQVVHGGPGGVGGGRALGAAAEVEQGAQPLHEGVGAGQRLSGGGQDGVEDAGRLGGSAVALELARAAQVVGVVSGPVEPGHGTSAGAGASGSHDYAVTGAPEHPLAGTDRTPLAAELRAATSTLVDAQVASPRVDAELLAAHVLGVGRGRLALIDTIRAAEAGRLRALVARRAAREPLQHVLGTAAFRHLELAVGPGVFVPRPETELLAGWGIEHTAPGATVVDLCSGTGAIALAVATEARPGRVVAVERSPEALAWLRRNVDGRAEVVAGDVTDPDLLAGLTGAVDVVLCNPPYVPAGTPVPPEVSGHDPAAAVFGGPDGLDVVRPVVALAARLLRPGGVVGIEHDDTQGDAVPALLRADGRFGEVAAHRDLAGRPRWATARRA</sequence>
<evidence type="ECO:0000256" key="3">
    <source>
        <dbReference type="ARBA" id="ARBA00022691"/>
    </source>
</evidence>
<comment type="caution">
    <text evidence="8">The sequence shown here is derived from an EMBL/GenBank/DDBJ whole genome shotgun (WGS) entry which is preliminary data.</text>
</comment>
<dbReference type="InterPro" id="IPR000595">
    <property type="entry name" value="cNMP-bd_dom"/>
</dbReference>
<dbReference type="GO" id="GO:0003676">
    <property type="term" value="F:nucleic acid binding"/>
    <property type="evidence" value="ECO:0007669"/>
    <property type="project" value="InterPro"/>
</dbReference>
<dbReference type="EC" id="2.1.1.297" evidence="5"/>
<dbReference type="Pfam" id="PF17827">
    <property type="entry name" value="PrmC_N"/>
    <property type="match status" value="1"/>
</dbReference>
<comment type="catalytic activity">
    <reaction evidence="4 5">
        <text>L-glutaminyl-[peptide chain release factor] + S-adenosyl-L-methionine = N(5)-methyl-L-glutaminyl-[peptide chain release factor] + S-adenosyl-L-homocysteine + H(+)</text>
        <dbReference type="Rhea" id="RHEA:42896"/>
        <dbReference type="Rhea" id="RHEA-COMP:10271"/>
        <dbReference type="Rhea" id="RHEA-COMP:10272"/>
        <dbReference type="ChEBI" id="CHEBI:15378"/>
        <dbReference type="ChEBI" id="CHEBI:30011"/>
        <dbReference type="ChEBI" id="CHEBI:57856"/>
        <dbReference type="ChEBI" id="CHEBI:59789"/>
        <dbReference type="ChEBI" id="CHEBI:61891"/>
        <dbReference type="EC" id="2.1.1.297"/>
    </reaction>
</comment>
<gene>
    <name evidence="5" type="primary">prmC</name>
    <name evidence="8" type="ORF">Sya03_06070</name>
</gene>
<keyword evidence="3 5" id="KW-0949">S-adenosyl-L-methionine</keyword>
<feature type="region of interest" description="Disordered" evidence="6">
    <location>
        <begin position="87"/>
        <end position="117"/>
    </location>
</feature>